<proteinExistence type="predicted"/>
<dbReference type="Proteomes" id="UP000243297">
    <property type="component" value="Unassembled WGS sequence"/>
</dbReference>
<keyword evidence="2" id="KW-1185">Reference proteome</keyword>
<dbReference type="EMBL" id="FUWY01000001">
    <property type="protein sequence ID" value="SJZ43252.1"/>
    <property type="molecule type" value="Genomic_DNA"/>
</dbReference>
<accession>A0A1T4KLD4</accession>
<dbReference type="RefSeq" id="WP_078711027.1">
    <property type="nucleotide sequence ID" value="NZ_FUWY01000001.1"/>
</dbReference>
<dbReference type="AlphaFoldDB" id="A0A1T4KLD4"/>
<dbReference type="Pfam" id="PF12663">
    <property type="entry name" value="DUF3788"/>
    <property type="match status" value="1"/>
</dbReference>
<protein>
    <recommendedName>
        <fullName evidence="3">DUF3788 domain-containing protein</fullName>
    </recommendedName>
</protein>
<name>A0A1T4KLD4_9FIRM</name>
<evidence type="ECO:0000313" key="1">
    <source>
        <dbReference type="EMBL" id="SJZ43252.1"/>
    </source>
</evidence>
<dbReference type="InterPro" id="IPR024265">
    <property type="entry name" value="DUF3788"/>
</dbReference>
<dbReference type="OrthoDB" id="9090890at2"/>
<gene>
    <name evidence="1" type="ORF">SAMN02745191_0599</name>
</gene>
<organism evidence="1 2">
    <name type="scientific">Anaerorhabdus furcosa</name>
    <dbReference type="NCBI Taxonomy" id="118967"/>
    <lineage>
        <taxon>Bacteria</taxon>
        <taxon>Bacillati</taxon>
        <taxon>Bacillota</taxon>
        <taxon>Erysipelotrichia</taxon>
        <taxon>Erysipelotrichales</taxon>
        <taxon>Erysipelotrichaceae</taxon>
        <taxon>Anaerorhabdus</taxon>
    </lineage>
</organism>
<evidence type="ECO:0000313" key="2">
    <source>
        <dbReference type="Proteomes" id="UP000243297"/>
    </source>
</evidence>
<sequence>MMVNELNQEELESIIGKKKTKLFKKLNSQIHRFYQLDELWCTGGKNWDYEYKIKSKSKSFCSFLFKENVLGFMIIFGKDERVSVEEKRLQFSKEILEKYDNASTFHDGKWVLFEINSDNLNDQFLKLLEIKRKPNVK</sequence>
<evidence type="ECO:0008006" key="3">
    <source>
        <dbReference type="Google" id="ProtNLM"/>
    </source>
</evidence>
<dbReference type="STRING" id="118967.SAMN02745191_0599"/>
<reference evidence="2" key="1">
    <citation type="submission" date="2017-02" db="EMBL/GenBank/DDBJ databases">
        <authorList>
            <person name="Varghese N."/>
            <person name="Submissions S."/>
        </authorList>
    </citation>
    <scope>NUCLEOTIDE SEQUENCE [LARGE SCALE GENOMIC DNA]</scope>
    <source>
        <strain evidence="2">ATCC 25662</strain>
    </source>
</reference>